<dbReference type="GO" id="GO:0005524">
    <property type="term" value="F:ATP binding"/>
    <property type="evidence" value="ECO:0007669"/>
    <property type="project" value="UniProtKB-KW"/>
</dbReference>
<comment type="caution">
    <text evidence="6">The sequence shown here is derived from an EMBL/GenBank/DDBJ whole genome shotgun (WGS) entry which is preliminary data.</text>
</comment>
<dbReference type="SMART" id="SM00220">
    <property type="entry name" value="S_TKc"/>
    <property type="match status" value="1"/>
</dbReference>
<dbReference type="InterPro" id="IPR025287">
    <property type="entry name" value="WAK_GUB"/>
</dbReference>
<sequence length="409" mass="46422">MSQVRPDHDQFRPCPQAHLCGKVNISSPFFNYTQWEYCGLESLRCLNGSTPVLFRIGDDSNEIPIYEIQSIDYSNNTILAHDQRFTGDFFSQKKICNTLFNNFTMPPIFHHLSAELISPNLTLTVCKHHQELNDSVGKDCKVEVLPNADATPAPRPRSNDSSYECKLVQLPVDVPPSKFHGPVDPVSQLFTPGFRLRWSLPNHVISVKRMEPYVDSYTTTKLMSSCFLSIQRREGITEKLRNGQEVAVKRLYENNCKRVKQFMNEVGILGRLRHPNLVTLCGCTSRYSHELLLVYEFIPNGTVADHLHGDRTESGSLPWPTRMSIAIETVQALTYLHASDIIHRDVKTNNILLDQNFHVKVANFGLSRLFPTEVTSPLLHRGLQATLIHSITSATGLQKRAMYIALGWF</sequence>
<gene>
    <name evidence="6" type="ORF">NE237_006012</name>
</gene>
<evidence type="ECO:0000256" key="4">
    <source>
        <dbReference type="ARBA" id="ARBA00022840"/>
    </source>
</evidence>
<evidence type="ECO:0000256" key="2">
    <source>
        <dbReference type="ARBA" id="ARBA00022729"/>
    </source>
</evidence>
<evidence type="ECO:0000256" key="3">
    <source>
        <dbReference type="ARBA" id="ARBA00022741"/>
    </source>
</evidence>
<dbReference type="Pfam" id="PF13947">
    <property type="entry name" value="GUB_WAK_bind"/>
    <property type="match status" value="1"/>
</dbReference>
<dbReference type="PANTHER" id="PTHR46008">
    <property type="entry name" value="LEAF RUST 10 DISEASE-RESISTANCE LOCUS RECEPTOR-LIKE PROTEIN KINASE-LIKE 1.4"/>
    <property type="match status" value="1"/>
</dbReference>
<dbReference type="Gene3D" id="3.30.200.20">
    <property type="entry name" value="Phosphorylase Kinase, domain 1"/>
    <property type="match status" value="1"/>
</dbReference>
<keyword evidence="7" id="KW-1185">Reference proteome</keyword>
<evidence type="ECO:0000313" key="6">
    <source>
        <dbReference type="EMBL" id="KAJ4972838.1"/>
    </source>
</evidence>
<dbReference type="InterPro" id="IPR008271">
    <property type="entry name" value="Ser/Thr_kinase_AS"/>
</dbReference>
<reference evidence="6" key="1">
    <citation type="journal article" date="2023" name="Plant J.">
        <title>The genome of the king protea, Protea cynaroides.</title>
        <authorList>
            <person name="Chang J."/>
            <person name="Duong T.A."/>
            <person name="Schoeman C."/>
            <person name="Ma X."/>
            <person name="Roodt D."/>
            <person name="Barker N."/>
            <person name="Li Z."/>
            <person name="Van de Peer Y."/>
            <person name="Mizrachi E."/>
        </authorList>
    </citation>
    <scope>NUCLEOTIDE SEQUENCE</scope>
    <source>
        <tissue evidence="6">Young leaves</tissue>
    </source>
</reference>
<evidence type="ECO:0000256" key="1">
    <source>
        <dbReference type="ARBA" id="ARBA00004167"/>
    </source>
</evidence>
<comment type="subcellular location">
    <subcellularLocation>
        <location evidence="1">Membrane</location>
        <topology evidence="1">Single-pass membrane protein</topology>
    </subcellularLocation>
</comment>
<dbReference type="PANTHER" id="PTHR46008:SF2">
    <property type="entry name" value="LEAF RUST 10 DISEASE-RESISTANCE LOCUS RECEPTOR-LIKE PROTEIN KINASE-LIKE 1.4"/>
    <property type="match status" value="1"/>
</dbReference>
<dbReference type="PROSITE" id="PS50011">
    <property type="entry name" value="PROTEIN_KINASE_DOM"/>
    <property type="match status" value="1"/>
</dbReference>
<evidence type="ECO:0000259" key="5">
    <source>
        <dbReference type="PROSITE" id="PS50011"/>
    </source>
</evidence>
<dbReference type="Pfam" id="PF07714">
    <property type="entry name" value="PK_Tyr_Ser-Thr"/>
    <property type="match status" value="1"/>
</dbReference>
<evidence type="ECO:0000313" key="7">
    <source>
        <dbReference type="Proteomes" id="UP001141806"/>
    </source>
</evidence>
<organism evidence="6 7">
    <name type="scientific">Protea cynaroides</name>
    <dbReference type="NCBI Taxonomy" id="273540"/>
    <lineage>
        <taxon>Eukaryota</taxon>
        <taxon>Viridiplantae</taxon>
        <taxon>Streptophyta</taxon>
        <taxon>Embryophyta</taxon>
        <taxon>Tracheophyta</taxon>
        <taxon>Spermatophyta</taxon>
        <taxon>Magnoliopsida</taxon>
        <taxon>Proteales</taxon>
        <taxon>Proteaceae</taxon>
        <taxon>Protea</taxon>
    </lineage>
</organism>
<dbReference type="GO" id="GO:0030247">
    <property type="term" value="F:polysaccharide binding"/>
    <property type="evidence" value="ECO:0007669"/>
    <property type="project" value="InterPro"/>
</dbReference>
<dbReference type="Proteomes" id="UP001141806">
    <property type="component" value="Unassembled WGS sequence"/>
</dbReference>
<name>A0A9Q0QUX1_9MAGN</name>
<dbReference type="OrthoDB" id="4062651at2759"/>
<dbReference type="EMBL" id="JAMYWD010000004">
    <property type="protein sequence ID" value="KAJ4972838.1"/>
    <property type="molecule type" value="Genomic_DNA"/>
</dbReference>
<keyword evidence="4" id="KW-0067">ATP-binding</keyword>
<dbReference type="GO" id="GO:0016020">
    <property type="term" value="C:membrane"/>
    <property type="evidence" value="ECO:0007669"/>
    <property type="project" value="UniProtKB-SubCell"/>
</dbReference>
<dbReference type="InterPro" id="IPR000719">
    <property type="entry name" value="Prot_kinase_dom"/>
</dbReference>
<keyword evidence="3" id="KW-0547">Nucleotide-binding</keyword>
<dbReference type="Gene3D" id="1.10.510.10">
    <property type="entry name" value="Transferase(Phosphotransferase) domain 1"/>
    <property type="match status" value="1"/>
</dbReference>
<dbReference type="AlphaFoldDB" id="A0A9Q0QUX1"/>
<dbReference type="GO" id="GO:0004672">
    <property type="term" value="F:protein kinase activity"/>
    <property type="evidence" value="ECO:0007669"/>
    <property type="project" value="InterPro"/>
</dbReference>
<dbReference type="InterPro" id="IPR011009">
    <property type="entry name" value="Kinase-like_dom_sf"/>
</dbReference>
<protein>
    <recommendedName>
        <fullName evidence="5">Protein kinase domain-containing protein</fullName>
    </recommendedName>
</protein>
<accession>A0A9Q0QUX1</accession>
<feature type="domain" description="Protein kinase" evidence="5">
    <location>
        <begin position="216"/>
        <end position="409"/>
    </location>
</feature>
<dbReference type="InterPro" id="IPR001245">
    <property type="entry name" value="Ser-Thr/Tyr_kinase_cat_dom"/>
</dbReference>
<dbReference type="SUPFAM" id="SSF56112">
    <property type="entry name" value="Protein kinase-like (PK-like)"/>
    <property type="match status" value="1"/>
</dbReference>
<dbReference type="PROSITE" id="PS00108">
    <property type="entry name" value="PROTEIN_KINASE_ST"/>
    <property type="match status" value="1"/>
</dbReference>
<proteinExistence type="predicted"/>
<keyword evidence="2" id="KW-0732">Signal</keyword>